<evidence type="ECO:0000256" key="5">
    <source>
        <dbReference type="ARBA" id="ARBA00022692"/>
    </source>
</evidence>
<comment type="caution">
    <text evidence="9">The sequence shown here is derived from an EMBL/GenBank/DDBJ whole genome shotgun (WGS) entry which is preliminary data.</text>
</comment>
<feature type="transmembrane region" description="Helical" evidence="8">
    <location>
        <begin position="489"/>
        <end position="511"/>
    </location>
</feature>
<dbReference type="PANTHER" id="PTHR30330:SF3">
    <property type="entry name" value="TRANSCRIPTIONAL REGULATOR, LRP FAMILY"/>
    <property type="match status" value="1"/>
</dbReference>
<organism evidence="9 10">
    <name type="scientific">Eiseniibacteriota bacterium</name>
    <dbReference type="NCBI Taxonomy" id="2212470"/>
    <lineage>
        <taxon>Bacteria</taxon>
        <taxon>Candidatus Eiseniibacteriota</taxon>
    </lineage>
</organism>
<name>A0A956SFL8_UNCEI</name>
<evidence type="ECO:0000256" key="3">
    <source>
        <dbReference type="ARBA" id="ARBA00022448"/>
    </source>
</evidence>
<accession>A0A956SFL8</accession>
<dbReference type="EMBL" id="JAGQHS010000053">
    <property type="protein sequence ID" value="MCA9756443.1"/>
    <property type="molecule type" value="Genomic_DNA"/>
</dbReference>
<dbReference type="PANTHER" id="PTHR30330">
    <property type="entry name" value="AGSS FAMILY TRANSPORTER, SODIUM-ALANINE"/>
    <property type="match status" value="1"/>
</dbReference>
<feature type="transmembrane region" description="Helical" evidence="8">
    <location>
        <begin position="223"/>
        <end position="251"/>
    </location>
</feature>
<protein>
    <submittedName>
        <fullName evidence="9">Sodium:alanine symporter family protein</fullName>
    </submittedName>
</protein>
<evidence type="ECO:0000256" key="4">
    <source>
        <dbReference type="ARBA" id="ARBA00022475"/>
    </source>
</evidence>
<evidence type="ECO:0000256" key="6">
    <source>
        <dbReference type="ARBA" id="ARBA00022989"/>
    </source>
</evidence>
<feature type="transmembrane region" description="Helical" evidence="8">
    <location>
        <begin position="82"/>
        <end position="110"/>
    </location>
</feature>
<keyword evidence="6 8" id="KW-1133">Transmembrane helix</keyword>
<keyword evidence="3 8" id="KW-0813">Transport</keyword>
<dbReference type="GO" id="GO:0005283">
    <property type="term" value="F:amino acid:sodium symporter activity"/>
    <property type="evidence" value="ECO:0007669"/>
    <property type="project" value="InterPro"/>
</dbReference>
<reference evidence="9" key="2">
    <citation type="journal article" date="2021" name="Microbiome">
        <title>Successional dynamics and alternative stable states in a saline activated sludge microbial community over 9 years.</title>
        <authorList>
            <person name="Wang Y."/>
            <person name="Ye J."/>
            <person name="Ju F."/>
            <person name="Liu L."/>
            <person name="Boyd J.A."/>
            <person name="Deng Y."/>
            <person name="Parks D.H."/>
            <person name="Jiang X."/>
            <person name="Yin X."/>
            <person name="Woodcroft B.J."/>
            <person name="Tyson G.W."/>
            <person name="Hugenholtz P."/>
            <person name="Polz M.F."/>
            <person name="Zhang T."/>
        </authorList>
    </citation>
    <scope>NUCLEOTIDE SEQUENCE</scope>
    <source>
        <strain evidence="9">HKST-UBA02</strain>
    </source>
</reference>
<dbReference type="AlphaFoldDB" id="A0A956SFL8"/>
<feature type="transmembrane region" description="Helical" evidence="8">
    <location>
        <begin position="149"/>
        <end position="173"/>
    </location>
</feature>
<keyword evidence="8" id="KW-0769">Symport</keyword>
<feature type="transmembrane region" description="Helical" evidence="8">
    <location>
        <begin position="460"/>
        <end position="483"/>
    </location>
</feature>
<feature type="transmembrane region" description="Helical" evidence="8">
    <location>
        <begin position="257"/>
        <end position="275"/>
    </location>
</feature>
<keyword evidence="7 8" id="KW-0472">Membrane</keyword>
<gene>
    <name evidence="9" type="ORF">KDA27_11630</name>
</gene>
<dbReference type="Proteomes" id="UP000739538">
    <property type="component" value="Unassembled WGS sequence"/>
</dbReference>
<feature type="transmembrane region" description="Helical" evidence="8">
    <location>
        <begin position="193"/>
        <end position="211"/>
    </location>
</feature>
<evidence type="ECO:0000313" key="9">
    <source>
        <dbReference type="EMBL" id="MCA9756443.1"/>
    </source>
</evidence>
<evidence type="ECO:0000256" key="7">
    <source>
        <dbReference type="ARBA" id="ARBA00023136"/>
    </source>
</evidence>
<dbReference type="GO" id="GO:0005886">
    <property type="term" value="C:plasma membrane"/>
    <property type="evidence" value="ECO:0007669"/>
    <property type="project" value="UniProtKB-SubCell"/>
</dbReference>
<comment type="subcellular location">
    <subcellularLocation>
        <location evidence="1 8">Cell membrane</location>
        <topology evidence="1 8">Multi-pass membrane protein</topology>
    </subcellularLocation>
</comment>
<dbReference type="NCBIfam" id="TIGR00835">
    <property type="entry name" value="agcS"/>
    <property type="match status" value="1"/>
</dbReference>
<dbReference type="PRINTS" id="PR00175">
    <property type="entry name" value="NAALASMPORT"/>
</dbReference>
<feature type="transmembrane region" description="Helical" evidence="8">
    <location>
        <begin position="19"/>
        <end position="37"/>
    </location>
</feature>
<dbReference type="InterPro" id="IPR001463">
    <property type="entry name" value="Na/Ala_symport"/>
</dbReference>
<evidence type="ECO:0000256" key="1">
    <source>
        <dbReference type="ARBA" id="ARBA00004651"/>
    </source>
</evidence>
<feature type="transmembrane region" description="Helical" evidence="8">
    <location>
        <begin position="523"/>
        <end position="548"/>
    </location>
</feature>
<comment type="similarity">
    <text evidence="2 8">Belongs to the alanine or glycine:cation symporter (AGCS) (TC 2.A.25) family.</text>
</comment>
<dbReference type="Pfam" id="PF01235">
    <property type="entry name" value="Na_Ala_symp"/>
    <property type="match status" value="1"/>
</dbReference>
<sequence length="582" mass="62268">METFWAVVTVINDITWHQYVLYVLLAVGVLFTVWTGFGQYRALTHGVQVIRGVYDDKNDPGAINHFQALSTALSATVGLGNIAGVAIAISLGGPGAVFWMWVVGVIGMCLKMTEVTQAMLFRDTSDPDNPHGGAMWVCKKGLSQIHPSLGPLGLVIGGIFCVTLIISCLTGGNMFQAWNVADITQKYFGVPKYVTGVVLTVSVGLVILGGIKRIGDVAGRLVPFMCLIYVLAGLYVIAVNITEVPAIFALIVKDAFAPSQASGAFIGGTVGYGFLKGMQRALFSNEAGQGSAPIAHAAAKTDEPVREGIVAGLGPFIDTLCVCTITALVILLSGAWDRGPALAFADGTPSLREVVLEDGSSAWQIEPCALTVSDVAESKNQTFDGAALFVVLDGGTNETTGGERHRVFGTLQVDASGQLRAEFEPFVAPSRPNIAIDGAYLDYNGATLTAKAFDRTLPGLGFWMIPAVAWLFAFSTIISWSYYGEQGVVFLLGARSVLPYRIIYCLLILVTAQLVRTQDELDVLSALGTGVMLWANIPIMLIFGPIAMKAYREYFRRLDSGEMDPPHRAPRITDVVEGHDIE</sequence>
<keyword evidence="4 8" id="KW-1003">Cell membrane</keyword>
<evidence type="ECO:0000256" key="2">
    <source>
        <dbReference type="ARBA" id="ARBA00009261"/>
    </source>
</evidence>
<keyword evidence="5 8" id="KW-0812">Transmembrane</keyword>
<proteinExistence type="inferred from homology"/>
<evidence type="ECO:0000313" key="10">
    <source>
        <dbReference type="Proteomes" id="UP000739538"/>
    </source>
</evidence>
<evidence type="ECO:0000256" key="8">
    <source>
        <dbReference type="RuleBase" id="RU363064"/>
    </source>
</evidence>
<reference evidence="9" key="1">
    <citation type="submission" date="2020-04" db="EMBL/GenBank/DDBJ databases">
        <authorList>
            <person name="Zhang T."/>
        </authorList>
    </citation>
    <scope>NUCLEOTIDE SEQUENCE</scope>
    <source>
        <strain evidence="9">HKST-UBA02</strain>
    </source>
</reference>